<organism evidence="2 3">
    <name type="scientific">Paenibacillus vini</name>
    <dbReference type="NCBI Taxonomy" id="1476024"/>
    <lineage>
        <taxon>Bacteria</taxon>
        <taxon>Bacillati</taxon>
        <taxon>Bacillota</taxon>
        <taxon>Bacilli</taxon>
        <taxon>Bacillales</taxon>
        <taxon>Paenibacillaceae</taxon>
        <taxon>Paenibacillus</taxon>
    </lineage>
</organism>
<dbReference type="InterPro" id="IPR013096">
    <property type="entry name" value="Cupin_2"/>
</dbReference>
<evidence type="ECO:0000313" key="3">
    <source>
        <dbReference type="Proteomes" id="UP000679992"/>
    </source>
</evidence>
<name>A0ABQ4MEF3_9BACL</name>
<accession>A0ABQ4MEF3</accession>
<dbReference type="Gene3D" id="2.60.120.10">
    <property type="entry name" value="Jelly Rolls"/>
    <property type="match status" value="1"/>
</dbReference>
<dbReference type="RefSeq" id="WP_211020068.1">
    <property type="nucleotide sequence ID" value="NZ_BOSL01000011.1"/>
</dbReference>
<dbReference type="InterPro" id="IPR011051">
    <property type="entry name" value="RmlC_Cupin_sf"/>
</dbReference>
<proteinExistence type="predicted"/>
<evidence type="ECO:0000259" key="1">
    <source>
        <dbReference type="Pfam" id="PF07883"/>
    </source>
</evidence>
<dbReference type="EMBL" id="BOSL01000011">
    <property type="protein sequence ID" value="GIP54335.1"/>
    <property type="molecule type" value="Genomic_DNA"/>
</dbReference>
<gene>
    <name evidence="2" type="ORF">J42TS3_33700</name>
</gene>
<reference evidence="2 3" key="1">
    <citation type="submission" date="2021-03" db="EMBL/GenBank/DDBJ databases">
        <title>Antimicrobial resistance genes in bacteria isolated from Japanese honey, and their potential for conferring macrolide and lincosamide resistance in the American foulbrood pathogen Paenibacillus larvae.</title>
        <authorList>
            <person name="Okamoto M."/>
            <person name="Kumagai M."/>
            <person name="Kanamori H."/>
            <person name="Takamatsu D."/>
        </authorList>
    </citation>
    <scope>NUCLEOTIDE SEQUENCE [LARGE SCALE GENOMIC DNA]</scope>
    <source>
        <strain evidence="2 3">J42TS3</strain>
    </source>
</reference>
<feature type="domain" description="Cupin type-2" evidence="1">
    <location>
        <begin position="32"/>
        <end position="100"/>
    </location>
</feature>
<protein>
    <recommendedName>
        <fullName evidence="1">Cupin type-2 domain-containing protein</fullName>
    </recommendedName>
</protein>
<keyword evidence="3" id="KW-1185">Reference proteome</keyword>
<dbReference type="Pfam" id="PF07883">
    <property type="entry name" value="Cupin_2"/>
    <property type="match status" value="1"/>
</dbReference>
<comment type="caution">
    <text evidence="2">The sequence shown here is derived from an EMBL/GenBank/DDBJ whole genome shotgun (WGS) entry which is preliminary data.</text>
</comment>
<dbReference type="SUPFAM" id="SSF51182">
    <property type="entry name" value="RmlC-like cupins"/>
    <property type="match status" value="1"/>
</dbReference>
<evidence type="ECO:0000313" key="2">
    <source>
        <dbReference type="EMBL" id="GIP54335.1"/>
    </source>
</evidence>
<dbReference type="Proteomes" id="UP000679992">
    <property type="component" value="Unassembled WGS sequence"/>
</dbReference>
<sequence>MDKQSLGTLQDFQQDKFTKRIAFKKGESVVFVLNFMPGQELPTHKHPGTDVYILALEGNGTVTVDEVPSELLKGDIIHLHGDEAFSYANHGEAPASLYVILTKIPEPRYAENI</sequence>
<dbReference type="InterPro" id="IPR014710">
    <property type="entry name" value="RmlC-like_jellyroll"/>
</dbReference>